<keyword evidence="12" id="KW-1185">Reference proteome</keyword>
<feature type="transmembrane region" description="Helical" evidence="10">
    <location>
        <begin position="160"/>
        <end position="180"/>
    </location>
</feature>
<evidence type="ECO:0000256" key="10">
    <source>
        <dbReference type="SAM" id="Phobius"/>
    </source>
</evidence>
<dbReference type="PANTHER" id="PTHR43298:SF2">
    <property type="entry name" value="FMN_FAD EXPORTER YEEO-RELATED"/>
    <property type="match status" value="1"/>
</dbReference>
<evidence type="ECO:0000256" key="5">
    <source>
        <dbReference type="ARBA" id="ARBA00022692"/>
    </source>
</evidence>
<dbReference type="GO" id="GO:0015297">
    <property type="term" value="F:antiporter activity"/>
    <property type="evidence" value="ECO:0007669"/>
    <property type="project" value="UniProtKB-KW"/>
</dbReference>
<name>A0A419W5J7_9BACT</name>
<evidence type="ECO:0000256" key="8">
    <source>
        <dbReference type="ARBA" id="ARBA00023136"/>
    </source>
</evidence>
<protein>
    <recommendedName>
        <fullName evidence="9">Multidrug-efflux transporter</fullName>
    </recommendedName>
</protein>
<keyword evidence="5 10" id="KW-0812">Transmembrane</keyword>
<dbReference type="AlphaFoldDB" id="A0A419W5J7"/>
<evidence type="ECO:0000256" key="4">
    <source>
        <dbReference type="ARBA" id="ARBA00022475"/>
    </source>
</evidence>
<dbReference type="GO" id="GO:0005886">
    <property type="term" value="C:plasma membrane"/>
    <property type="evidence" value="ECO:0007669"/>
    <property type="project" value="UniProtKB-SubCell"/>
</dbReference>
<evidence type="ECO:0000256" key="6">
    <source>
        <dbReference type="ARBA" id="ARBA00022989"/>
    </source>
</evidence>
<organism evidence="11 12">
    <name type="scientific">Mangrovibacterium diazotrophicum</name>
    <dbReference type="NCBI Taxonomy" id="1261403"/>
    <lineage>
        <taxon>Bacteria</taxon>
        <taxon>Pseudomonadati</taxon>
        <taxon>Bacteroidota</taxon>
        <taxon>Bacteroidia</taxon>
        <taxon>Marinilabiliales</taxon>
        <taxon>Prolixibacteraceae</taxon>
        <taxon>Mangrovibacterium</taxon>
    </lineage>
</organism>
<dbReference type="PIRSF" id="PIRSF006603">
    <property type="entry name" value="DinF"/>
    <property type="match status" value="1"/>
</dbReference>
<dbReference type="InterPro" id="IPR050222">
    <property type="entry name" value="MATE_MdtK"/>
</dbReference>
<dbReference type="NCBIfam" id="TIGR00797">
    <property type="entry name" value="matE"/>
    <property type="match status" value="1"/>
</dbReference>
<feature type="transmembrane region" description="Helical" evidence="10">
    <location>
        <begin position="239"/>
        <end position="267"/>
    </location>
</feature>
<evidence type="ECO:0000313" key="11">
    <source>
        <dbReference type="EMBL" id="RKD90690.1"/>
    </source>
</evidence>
<dbReference type="OrthoDB" id="9780160at2"/>
<evidence type="ECO:0000313" key="12">
    <source>
        <dbReference type="Proteomes" id="UP000283387"/>
    </source>
</evidence>
<keyword evidence="2" id="KW-0813">Transport</keyword>
<evidence type="ECO:0000256" key="2">
    <source>
        <dbReference type="ARBA" id="ARBA00022448"/>
    </source>
</evidence>
<dbReference type="EMBL" id="RAPN01000001">
    <property type="protein sequence ID" value="RKD90690.1"/>
    <property type="molecule type" value="Genomic_DNA"/>
</dbReference>
<gene>
    <name evidence="11" type="ORF">BC643_1031</name>
</gene>
<reference evidence="11 12" key="1">
    <citation type="submission" date="2018-09" db="EMBL/GenBank/DDBJ databases">
        <title>Genomic Encyclopedia of Archaeal and Bacterial Type Strains, Phase II (KMG-II): from individual species to whole genera.</title>
        <authorList>
            <person name="Goeker M."/>
        </authorList>
    </citation>
    <scope>NUCLEOTIDE SEQUENCE [LARGE SCALE GENOMIC DNA]</scope>
    <source>
        <strain evidence="11 12">DSM 27148</strain>
    </source>
</reference>
<evidence type="ECO:0000256" key="7">
    <source>
        <dbReference type="ARBA" id="ARBA00023065"/>
    </source>
</evidence>
<evidence type="ECO:0000256" key="1">
    <source>
        <dbReference type="ARBA" id="ARBA00004651"/>
    </source>
</evidence>
<comment type="caution">
    <text evidence="11">The sequence shown here is derived from an EMBL/GenBank/DDBJ whole genome shotgun (WGS) entry which is preliminary data.</text>
</comment>
<sequence>MNFKIYIPFYKKNLKLAIPVIFSQVGQVTVSLVDNMMVGHSGTTELAAASFSNSIFIIGMLLGMGMTMGMTPLVGKYFSRKDETEVGSYLKNGLFLHAITAILIVAVMTGVAFLLGRMGQPEEVSEMAFSYFLVLVASIIPLLIFYSCKQFLEGMGNTKVAMVITLSSNLVNIVLNYLLIFGKYGFPEMGLLGAGVATFISRLIMPFILFAFMWHHTSFHRLSRIAWSTKLEKSKIRELFNIGFPIGTQIVVEVLTFSVGAVMMGWIGKEQLAAHQVAIGMASFTYMISLGVGAATTIHVSHEYGVNNFKLIRRFVFTALHLIVLFMSTMGILFVIFRHQLPHLFTNDAAVIRIAAGLLIIAALFQIFDGIQVALLSCLRGLSDVKMPMFLAFLSYSVVGLPISYLCAFVLGFGAMGVWMGFLVGLASAAALFAYRLRRLLKSHF</sequence>
<feature type="transmembrane region" description="Helical" evidence="10">
    <location>
        <begin position="94"/>
        <end position="116"/>
    </location>
</feature>
<proteinExistence type="predicted"/>
<dbReference type="Pfam" id="PF01554">
    <property type="entry name" value="MatE"/>
    <property type="match status" value="2"/>
</dbReference>
<comment type="subcellular location">
    <subcellularLocation>
        <location evidence="1">Cell membrane</location>
        <topology evidence="1">Multi-pass membrane protein</topology>
    </subcellularLocation>
</comment>
<keyword evidence="3" id="KW-0050">Antiport</keyword>
<feature type="transmembrane region" description="Helical" evidence="10">
    <location>
        <begin position="315"/>
        <end position="337"/>
    </location>
</feature>
<evidence type="ECO:0000256" key="3">
    <source>
        <dbReference type="ARBA" id="ARBA00022449"/>
    </source>
</evidence>
<feature type="transmembrane region" description="Helical" evidence="10">
    <location>
        <begin position="417"/>
        <end position="435"/>
    </location>
</feature>
<keyword evidence="4" id="KW-1003">Cell membrane</keyword>
<evidence type="ECO:0000256" key="9">
    <source>
        <dbReference type="ARBA" id="ARBA00031636"/>
    </source>
</evidence>
<feature type="transmembrane region" description="Helical" evidence="10">
    <location>
        <begin position="53"/>
        <end position="74"/>
    </location>
</feature>
<dbReference type="RefSeq" id="WP_120272073.1">
    <property type="nucleotide sequence ID" value="NZ_RAPN01000001.1"/>
</dbReference>
<dbReference type="GO" id="GO:0042910">
    <property type="term" value="F:xenobiotic transmembrane transporter activity"/>
    <property type="evidence" value="ECO:0007669"/>
    <property type="project" value="InterPro"/>
</dbReference>
<dbReference type="InterPro" id="IPR002528">
    <property type="entry name" value="MATE_fam"/>
</dbReference>
<feature type="transmembrane region" description="Helical" evidence="10">
    <location>
        <begin position="16"/>
        <end position="33"/>
    </location>
</feature>
<dbReference type="CDD" id="cd13131">
    <property type="entry name" value="MATE_NorM_like"/>
    <property type="match status" value="1"/>
</dbReference>
<dbReference type="Proteomes" id="UP000283387">
    <property type="component" value="Unassembled WGS sequence"/>
</dbReference>
<dbReference type="GO" id="GO:0006811">
    <property type="term" value="P:monoatomic ion transport"/>
    <property type="evidence" value="ECO:0007669"/>
    <property type="project" value="UniProtKB-KW"/>
</dbReference>
<feature type="transmembrane region" description="Helical" evidence="10">
    <location>
        <begin position="273"/>
        <end position="295"/>
    </location>
</feature>
<accession>A0A419W5J7</accession>
<feature type="transmembrane region" description="Helical" evidence="10">
    <location>
        <begin position="349"/>
        <end position="368"/>
    </location>
</feature>
<feature type="transmembrane region" description="Helical" evidence="10">
    <location>
        <begin position="192"/>
        <end position="214"/>
    </location>
</feature>
<keyword evidence="8 10" id="KW-0472">Membrane</keyword>
<keyword evidence="6 10" id="KW-1133">Transmembrane helix</keyword>
<keyword evidence="7" id="KW-0406">Ion transport</keyword>
<dbReference type="InterPro" id="IPR048279">
    <property type="entry name" value="MdtK-like"/>
</dbReference>
<feature type="transmembrane region" description="Helical" evidence="10">
    <location>
        <begin position="128"/>
        <end position="148"/>
    </location>
</feature>
<dbReference type="PANTHER" id="PTHR43298">
    <property type="entry name" value="MULTIDRUG RESISTANCE PROTEIN NORM-RELATED"/>
    <property type="match status" value="1"/>
</dbReference>
<feature type="transmembrane region" description="Helical" evidence="10">
    <location>
        <begin position="389"/>
        <end position="411"/>
    </location>
</feature>